<comment type="similarity">
    <text evidence="2">Belongs to the acetate uptake transporter (AceTr) (TC 2.A.96) family.</text>
</comment>
<proteinExistence type="inferred from homology"/>
<evidence type="ECO:0000313" key="11">
    <source>
        <dbReference type="EMBL" id="KAF5662615.1"/>
    </source>
</evidence>
<comment type="caution">
    <text evidence="11">The sequence shown here is derived from an EMBL/GenBank/DDBJ whole genome shotgun (WGS) entry which is preliminary data.</text>
</comment>
<evidence type="ECO:0000256" key="5">
    <source>
        <dbReference type="ARBA" id="ARBA00022989"/>
    </source>
</evidence>
<reference evidence="12" key="1">
    <citation type="journal article" date="2020" name="BMC Genomics">
        <title>Correction to: Identification and distribution of gene clusters required for synthesis of sphingolipid metabolism inhibitors in diverse species of the filamentous fungus Fusarium.</title>
        <authorList>
            <person name="Kim H.S."/>
            <person name="Lohmar J.M."/>
            <person name="Busman M."/>
            <person name="Brown D.W."/>
            <person name="Naumann T.A."/>
            <person name="Divon H.H."/>
            <person name="Lysoe E."/>
            <person name="Uhlig S."/>
            <person name="Proctor R.H."/>
        </authorList>
    </citation>
    <scope>NUCLEOTIDE SEQUENCE [LARGE SCALE GENOMIC DNA]</scope>
    <source>
        <strain evidence="12">NRRL 25331</strain>
    </source>
</reference>
<feature type="transmembrane region" description="Helical" evidence="9">
    <location>
        <begin position="207"/>
        <end position="227"/>
    </location>
</feature>
<keyword evidence="7 9" id="KW-0472">Membrane</keyword>
<gene>
    <name evidence="11" type="ORF">FCIRC_11433</name>
</gene>
<dbReference type="PANTHER" id="PTHR45348">
    <property type="entry name" value="HYPOTHETICAL OXIDOREDUCTASE (EUROFUNG)"/>
    <property type="match status" value="1"/>
</dbReference>
<dbReference type="AlphaFoldDB" id="A0A8H5WL43"/>
<dbReference type="Gene3D" id="3.90.180.10">
    <property type="entry name" value="Medium-chain alcohol dehydrogenases, catalytic domain"/>
    <property type="match status" value="1"/>
</dbReference>
<dbReference type="Pfam" id="PF01184">
    <property type="entry name" value="Gpr1_Fun34_YaaH"/>
    <property type="match status" value="1"/>
</dbReference>
<feature type="region of interest" description="Disordered" evidence="8">
    <location>
        <begin position="1"/>
        <end position="32"/>
    </location>
</feature>
<evidence type="ECO:0000256" key="6">
    <source>
        <dbReference type="ARBA" id="ARBA00023002"/>
    </source>
</evidence>
<evidence type="ECO:0000259" key="10">
    <source>
        <dbReference type="SMART" id="SM00829"/>
    </source>
</evidence>
<evidence type="ECO:0000256" key="9">
    <source>
        <dbReference type="SAM" id="Phobius"/>
    </source>
</evidence>
<keyword evidence="5 9" id="KW-1133">Transmembrane helix</keyword>
<evidence type="ECO:0000256" key="7">
    <source>
        <dbReference type="ARBA" id="ARBA00023136"/>
    </source>
</evidence>
<dbReference type="EMBL" id="JAAQPE010000454">
    <property type="protein sequence ID" value="KAF5662615.1"/>
    <property type="molecule type" value="Genomic_DNA"/>
</dbReference>
<keyword evidence="4 9" id="KW-0812">Transmembrane</keyword>
<dbReference type="InterPro" id="IPR020843">
    <property type="entry name" value="ER"/>
</dbReference>
<organism evidence="11 12">
    <name type="scientific">Fusarium circinatum</name>
    <name type="common">Pitch canker fungus</name>
    <name type="synonym">Gibberella circinata</name>
    <dbReference type="NCBI Taxonomy" id="48490"/>
    <lineage>
        <taxon>Eukaryota</taxon>
        <taxon>Fungi</taxon>
        <taxon>Dikarya</taxon>
        <taxon>Ascomycota</taxon>
        <taxon>Pezizomycotina</taxon>
        <taxon>Sordariomycetes</taxon>
        <taxon>Hypocreomycetidae</taxon>
        <taxon>Hypocreales</taxon>
        <taxon>Nectriaceae</taxon>
        <taxon>Fusarium</taxon>
        <taxon>Fusarium fujikuroi species complex</taxon>
    </lineage>
</organism>
<dbReference type="SMART" id="SM00829">
    <property type="entry name" value="PKS_ER"/>
    <property type="match status" value="1"/>
</dbReference>
<dbReference type="InterPro" id="IPR000791">
    <property type="entry name" value="Gpr1/Fun34/SatP-like"/>
</dbReference>
<accession>A0A8H5WL43</accession>
<dbReference type="InterPro" id="IPR047122">
    <property type="entry name" value="Trans-enoyl_RdTase-like"/>
</dbReference>
<dbReference type="PANTHER" id="PTHR45348:SF2">
    <property type="entry name" value="ZINC-TYPE ALCOHOL DEHYDROGENASE-LIKE PROTEIN C2E1P3.01"/>
    <property type="match status" value="1"/>
</dbReference>
<feature type="transmembrane region" description="Helical" evidence="9">
    <location>
        <begin position="148"/>
        <end position="168"/>
    </location>
</feature>
<comment type="subcellular location">
    <subcellularLocation>
        <location evidence="1">Membrane</location>
        <topology evidence="1">Multi-pass membrane protein</topology>
    </subcellularLocation>
</comment>
<feature type="transmembrane region" description="Helical" evidence="9">
    <location>
        <begin position="175"/>
        <end position="195"/>
    </location>
</feature>
<sequence length="630" mass="67768">MSSARTEVDRSSGDKETAFWSAQEDGPEKTSYAVATAQQEAARQKDMEFRQKFGDAGPLGLSGFAFATFLTALVNLNVHGVTIPNIVIGPALAYGGLAQLLSGMWDIANGNTVSATIACSYGCFWISFAISMIPSFNVRDAYPSLADYNHANGLFLMGFFIFSVAITLCSMKSNVFSLTLCLLVNCTWLFLGVANLWTEESGAPSNVLLKCGGVTGLLVSFTAWYLMYEGLANRQNSTRGKALATSRIVLRSASFFRMELSNKAAYLVSPNSPLIEVKPTPVPQPGPNELLIRAEAVAINPVDAVKQSMGNMMFEWLTYPLILGYDIAGQVAKAGADVTQFKEGDRVVGLAAGMDKRGRRPDEGAFQELVVIREHLAIKIPTGIKSADASVLPLTVVTAACALFQKDQLALRMPQIKAHQKPTGETVLIWGAGTSVGKNAVQLAVAAGYDVIATASPKNWDHVRGLGASVVFDYRSPSVIDDILTSLKDKKCAGAVAIGQGSLAKCVDIIKMNPSATKNVAQVTLDMPASPPTSKLSMVPFVAKYLWLSSTNRLKVMSSGVRSKFVFGTDIMEWDVEGKIALYLSEALELGEYDLPSEIRVIGSGLESISEALHEVRNETSRKKIVVVLE</sequence>
<dbReference type="Proteomes" id="UP000572754">
    <property type="component" value="Unassembled WGS sequence"/>
</dbReference>
<feature type="domain" description="Enoyl reductase (ER)" evidence="10">
    <location>
        <begin position="268"/>
        <end position="627"/>
    </location>
</feature>
<dbReference type="GO" id="GO:0016020">
    <property type="term" value="C:membrane"/>
    <property type="evidence" value="ECO:0007669"/>
    <property type="project" value="UniProtKB-SubCell"/>
</dbReference>
<evidence type="ECO:0000256" key="3">
    <source>
        <dbReference type="ARBA" id="ARBA00008072"/>
    </source>
</evidence>
<comment type="similarity">
    <text evidence="3">Belongs to the zinc-containing alcohol dehydrogenase family.</text>
</comment>
<dbReference type="SUPFAM" id="SSF51735">
    <property type="entry name" value="NAD(P)-binding Rossmann-fold domains"/>
    <property type="match status" value="1"/>
</dbReference>
<feature type="transmembrane region" description="Helical" evidence="9">
    <location>
        <begin position="82"/>
        <end position="101"/>
    </location>
</feature>
<dbReference type="InterPro" id="IPR011032">
    <property type="entry name" value="GroES-like_sf"/>
</dbReference>
<evidence type="ECO:0000256" key="4">
    <source>
        <dbReference type="ARBA" id="ARBA00022692"/>
    </source>
</evidence>
<feature type="transmembrane region" description="Helical" evidence="9">
    <location>
        <begin position="113"/>
        <end position="136"/>
    </location>
</feature>
<dbReference type="InterPro" id="IPR013154">
    <property type="entry name" value="ADH-like_N"/>
</dbReference>
<keyword evidence="12" id="KW-1185">Reference proteome</keyword>
<reference evidence="11 12" key="2">
    <citation type="submission" date="2020-05" db="EMBL/GenBank/DDBJ databases">
        <title>Identification and distribution of gene clusters putatively required for synthesis of sphingolipid metabolism inhibitors in phylogenetically diverse species of the filamentous fungus Fusarium.</title>
        <authorList>
            <person name="Kim H.-S."/>
            <person name="Busman M."/>
            <person name="Brown D.W."/>
            <person name="Divon H."/>
            <person name="Uhlig S."/>
            <person name="Proctor R.H."/>
        </authorList>
    </citation>
    <scope>NUCLEOTIDE SEQUENCE [LARGE SCALE GENOMIC DNA]</scope>
    <source>
        <strain evidence="11 12">NRRL 25331</strain>
    </source>
</reference>
<feature type="compositionally biased region" description="Basic and acidic residues" evidence="8">
    <location>
        <begin position="1"/>
        <end position="17"/>
    </location>
</feature>
<keyword evidence="6" id="KW-0560">Oxidoreductase</keyword>
<dbReference type="GO" id="GO:0016651">
    <property type="term" value="F:oxidoreductase activity, acting on NAD(P)H"/>
    <property type="evidence" value="ECO:0007669"/>
    <property type="project" value="InterPro"/>
</dbReference>
<dbReference type="Pfam" id="PF08240">
    <property type="entry name" value="ADH_N"/>
    <property type="match status" value="1"/>
</dbReference>
<evidence type="ECO:0000256" key="2">
    <source>
        <dbReference type="ARBA" id="ARBA00005587"/>
    </source>
</evidence>
<dbReference type="NCBIfam" id="NF038013">
    <property type="entry name" value="AceTr_1"/>
    <property type="match status" value="1"/>
</dbReference>
<protein>
    <submittedName>
        <fullName evidence="11">Zinc-binding alcohol dehydrogenase domain-containing protein</fullName>
    </submittedName>
</protein>
<evidence type="ECO:0000256" key="8">
    <source>
        <dbReference type="SAM" id="MobiDB-lite"/>
    </source>
</evidence>
<dbReference type="SUPFAM" id="SSF50129">
    <property type="entry name" value="GroES-like"/>
    <property type="match status" value="1"/>
</dbReference>
<evidence type="ECO:0000313" key="12">
    <source>
        <dbReference type="Proteomes" id="UP000572754"/>
    </source>
</evidence>
<name>A0A8H5WL43_FUSCI</name>
<dbReference type="Gene3D" id="3.40.50.720">
    <property type="entry name" value="NAD(P)-binding Rossmann-like Domain"/>
    <property type="match status" value="1"/>
</dbReference>
<evidence type="ECO:0000256" key="1">
    <source>
        <dbReference type="ARBA" id="ARBA00004141"/>
    </source>
</evidence>
<dbReference type="CDD" id="cd08249">
    <property type="entry name" value="enoyl_reductase_like"/>
    <property type="match status" value="1"/>
</dbReference>
<dbReference type="InterPro" id="IPR036291">
    <property type="entry name" value="NAD(P)-bd_dom_sf"/>
</dbReference>